<dbReference type="EMBL" id="CP000511">
    <property type="protein sequence ID" value="ABM15801.1"/>
    <property type="molecule type" value="Genomic_DNA"/>
</dbReference>
<dbReference type="InterPro" id="IPR029052">
    <property type="entry name" value="Metallo-depent_PP-like"/>
</dbReference>
<dbReference type="KEGG" id="mva:Mvan_5029"/>
<dbReference type="InterPro" id="IPR038607">
    <property type="entry name" value="PhoD-like_sf"/>
</dbReference>
<proteinExistence type="predicted"/>
<sequence length="678" mass="73947">MLAASDIFAGPIVRRSSPPRIAVWLATTKPVELDGLVRKAGTAEWIGQTTTVDRIKLFDGLFAYLVQIAPTAGHFPTGTLLEYSLGTVGKDGEADHSWFKSVVAEDGLAYPGFELPTLYLQAAGAKLNVLYGSCRKPHDIDGGDNDALAYGDSLVLNNVTTLAARPTILCLAGDQIYADDVHDATFDAINTVATKLEGSTPEKMPNGATVPGRGQRLKWTTDKAGFTSGEAANHLVTFAEYVAHYGLAWNRRNWPTVSVAKEVVSYRDGLPAVRRLMANTPTYMMFDDHDVTDDWNFSINWAAQVKSSAVGTRIITNALAAYWIFQAWGNDPKVSARETPHMRDALAKRLTDPVELETVVGTKSTLNEWEFQTPTIPVLYFLDTRTNRGYKDDFKRADGGEPAFLKSAAAWLPTRDRLNKIVDVQQRSVPLVLVTAAPVFGFETIDSAQMAVSGKIVPTSYFDLEGWAANRAHLFLFLTLCRDHDVVVLSGDVHYAFTSTASFAVFDAAFVRGAAARVPGMTLPGVSGSTATNAHLYTSRFVQLNSSGTRNSVGGWGKTKMMSGMANNQGESGYMFAGNPMSPEPARFKNGRLYTPITVMGVTVWRERDLADVQPNFVYEQRINDPGNTRFINKHNLGYAQFLGRKVQNGFLVDGKLDPSNSTSFDFGSGAAWTPAAP</sequence>
<evidence type="ECO:0008006" key="3">
    <source>
        <dbReference type="Google" id="ProtNLM"/>
    </source>
</evidence>
<dbReference type="Gene3D" id="3.60.21.70">
    <property type="entry name" value="PhoD-like phosphatase"/>
    <property type="match status" value="1"/>
</dbReference>
<dbReference type="Proteomes" id="UP000009159">
    <property type="component" value="Chromosome"/>
</dbReference>
<dbReference type="AlphaFoldDB" id="A1TF51"/>
<dbReference type="PANTHER" id="PTHR37031:SF2">
    <property type="entry name" value="PHOD-LIKE PHOSPHATASE METALLOPHOSPHATASE DOMAIN-CONTAINING PROTEIN"/>
    <property type="match status" value="1"/>
</dbReference>
<organism evidence="1 2">
    <name type="scientific">Mycolicibacterium vanbaalenii (strain DSM 7251 / JCM 13017 / BCRC 16820 / KCTC 9966 / NRRL B-24157 / PYR-1)</name>
    <name type="common">Mycobacterium vanbaalenii</name>
    <dbReference type="NCBI Taxonomy" id="350058"/>
    <lineage>
        <taxon>Bacteria</taxon>
        <taxon>Bacillati</taxon>
        <taxon>Actinomycetota</taxon>
        <taxon>Actinomycetes</taxon>
        <taxon>Mycobacteriales</taxon>
        <taxon>Mycobacteriaceae</taxon>
        <taxon>Mycolicibacterium</taxon>
    </lineage>
</organism>
<keyword evidence="2" id="KW-1185">Reference proteome</keyword>
<dbReference type="SUPFAM" id="SSF56300">
    <property type="entry name" value="Metallo-dependent phosphatases"/>
    <property type="match status" value="1"/>
</dbReference>
<dbReference type="PANTHER" id="PTHR37031">
    <property type="entry name" value="METALLOPHOSPHATASE BINDING DOMAIN PROTEIN"/>
    <property type="match status" value="1"/>
</dbReference>
<gene>
    <name evidence="1" type="ordered locus">Mvan_5029</name>
</gene>
<name>A1TF51_MYCVP</name>
<dbReference type="HOGENOM" id="CLU_405340_0_0_11"/>
<dbReference type="eggNOG" id="COG3540">
    <property type="taxonomic scope" value="Bacteria"/>
</dbReference>
<reference evidence="1" key="1">
    <citation type="submission" date="2006-12" db="EMBL/GenBank/DDBJ databases">
        <title>Complete sequence of Mycobacterium vanbaalenii PYR-1.</title>
        <authorList>
            <consortium name="US DOE Joint Genome Institute"/>
            <person name="Copeland A."/>
            <person name="Lucas S."/>
            <person name="Lapidus A."/>
            <person name="Barry K."/>
            <person name="Detter J.C."/>
            <person name="Glavina del Rio T."/>
            <person name="Hammon N."/>
            <person name="Israni S."/>
            <person name="Dalin E."/>
            <person name="Tice H."/>
            <person name="Pitluck S."/>
            <person name="Singan V."/>
            <person name="Schmutz J."/>
            <person name="Larimer F."/>
            <person name="Land M."/>
            <person name="Hauser L."/>
            <person name="Kyrpides N."/>
            <person name="Anderson I.J."/>
            <person name="Miller C."/>
            <person name="Richardson P."/>
        </authorList>
    </citation>
    <scope>NUCLEOTIDE SEQUENCE [LARGE SCALE GENOMIC DNA]</scope>
    <source>
        <strain evidence="1">PYR-1</strain>
    </source>
</reference>
<accession>A1TF51</accession>
<protein>
    <recommendedName>
        <fullName evidence="3">PhoD-like phosphatase metallophosphatase domain-containing protein</fullName>
    </recommendedName>
</protein>
<dbReference type="STRING" id="350058.Mvan_5029"/>
<evidence type="ECO:0000313" key="2">
    <source>
        <dbReference type="Proteomes" id="UP000009159"/>
    </source>
</evidence>
<evidence type="ECO:0000313" key="1">
    <source>
        <dbReference type="EMBL" id="ABM15801.1"/>
    </source>
</evidence>